<organism evidence="1 2">
    <name type="scientific">Phocaeicola vulgatus</name>
    <name type="common">Bacteroides vulgatus</name>
    <dbReference type="NCBI Taxonomy" id="821"/>
    <lineage>
        <taxon>Bacteria</taxon>
        <taxon>Pseudomonadati</taxon>
        <taxon>Bacteroidota</taxon>
        <taxon>Bacteroidia</taxon>
        <taxon>Bacteroidales</taxon>
        <taxon>Bacteroidaceae</taxon>
        <taxon>Phocaeicola</taxon>
    </lineage>
</organism>
<reference evidence="2" key="1">
    <citation type="submission" date="2015-10" db="EMBL/GenBank/DDBJ databases">
        <title>Extensive mobilome-driven genome diversification in gut-associated Bacteroides vulgatus mpk.</title>
        <authorList>
            <person name="Beier S."/>
            <person name="Lange A."/>
            <person name="Huson D.H."/>
            <person name="Frick J.-S."/>
            <person name="Autenrieth I.B."/>
        </authorList>
    </citation>
    <scope>NUCLEOTIDE SEQUENCE [LARGE SCALE GENOMIC DNA]</scope>
    <source>
        <strain evidence="2">mpk</strain>
    </source>
</reference>
<dbReference type="AlphaFoldDB" id="A0A0P0M3F3"/>
<protein>
    <submittedName>
        <fullName evidence="1">Uncharacterized protein</fullName>
    </submittedName>
</protein>
<dbReference type="EMBL" id="CP013020">
    <property type="protein sequence ID" value="ALK85268.1"/>
    <property type="molecule type" value="Genomic_DNA"/>
</dbReference>
<dbReference type="PATRIC" id="fig|821.40.peg.3219"/>
<dbReference type="SUPFAM" id="SSF160574">
    <property type="entry name" value="BT0923-like"/>
    <property type="match status" value="1"/>
</dbReference>
<dbReference type="Proteomes" id="UP000061587">
    <property type="component" value="Chromosome"/>
</dbReference>
<sequence length="191" mass="21894">MWKKSTKSGFIPANKKYSQAVLSTSSKHLNTMKKRCYSICVILWVLITTLSATSPTTFHIALKKIYPHATNVSWSQQGNYYVASFIQNGFEKEVWMNGNAQWVMTNTDLQTTDQLTPNVYNDFTLSPYAMWTATNVNLIEFPKRTTLYVITVNLNNSSATKQLFYTLNGRLWQTRDVSYINPTLSPGIFEF</sequence>
<evidence type="ECO:0000313" key="2">
    <source>
        <dbReference type="Proteomes" id="UP000061587"/>
    </source>
</evidence>
<accession>A0A0P0M3F3</accession>
<name>A0A0P0M3F3_PHOVU</name>
<evidence type="ECO:0000313" key="1">
    <source>
        <dbReference type="EMBL" id="ALK85268.1"/>
    </source>
</evidence>
<gene>
    <name evidence="1" type="ORF">BvMPK_2677</name>
</gene>
<proteinExistence type="predicted"/>
<dbReference type="Gene3D" id="3.10.450.360">
    <property type="match status" value="1"/>
</dbReference>
<reference evidence="1 2" key="2">
    <citation type="journal article" date="2016" name="Genome Biol. Evol.">
        <title>Extensive mobilome-driven genome diversification in mouse gut-associated Bacteroides vulgatus mpk.</title>
        <authorList>
            <person name="Lange A."/>
            <person name="Beier S."/>
            <person name="Steimle A."/>
            <person name="Autenrieth I.B."/>
            <person name="Huson D.H."/>
            <person name="Frick J.S."/>
        </authorList>
    </citation>
    <scope>NUCLEOTIDE SEQUENCE [LARGE SCALE GENOMIC DNA]</scope>
    <source>
        <strain evidence="2">mpk</strain>
    </source>
</reference>